<keyword evidence="1" id="KW-0732">Signal</keyword>
<comment type="caution">
    <text evidence="2">The sequence shown here is derived from an EMBL/GenBank/DDBJ whole genome shotgun (WGS) entry which is preliminary data.</text>
</comment>
<proteinExistence type="predicted"/>
<gene>
    <name evidence="2" type="ORF">PMAYCL1PPCAC_13252</name>
</gene>
<dbReference type="AlphaFoldDB" id="A0AAN4ZKN5"/>
<sequence length="92" mass="10183">MHSSLFLLSLLCSLLAARAALLPVECLDSNADEGCFEALVKRSTGAAPEKKGYDYIRFGKRSAISSTHAGFAPYHFTDRSRLPTRMFKPFLI</sequence>
<accession>A0AAN4ZKN5</accession>
<dbReference type="EMBL" id="BTRK01000003">
    <property type="protein sequence ID" value="GMR43057.1"/>
    <property type="molecule type" value="Genomic_DNA"/>
</dbReference>
<organism evidence="2 3">
    <name type="scientific">Pristionchus mayeri</name>
    <dbReference type="NCBI Taxonomy" id="1317129"/>
    <lineage>
        <taxon>Eukaryota</taxon>
        <taxon>Metazoa</taxon>
        <taxon>Ecdysozoa</taxon>
        <taxon>Nematoda</taxon>
        <taxon>Chromadorea</taxon>
        <taxon>Rhabditida</taxon>
        <taxon>Rhabditina</taxon>
        <taxon>Diplogasteromorpha</taxon>
        <taxon>Diplogasteroidea</taxon>
        <taxon>Neodiplogasteridae</taxon>
        <taxon>Pristionchus</taxon>
    </lineage>
</organism>
<dbReference type="Proteomes" id="UP001328107">
    <property type="component" value="Unassembled WGS sequence"/>
</dbReference>
<feature type="chain" id="PRO_5042927210" evidence="1">
    <location>
        <begin position="20"/>
        <end position="92"/>
    </location>
</feature>
<evidence type="ECO:0000313" key="3">
    <source>
        <dbReference type="Proteomes" id="UP001328107"/>
    </source>
</evidence>
<keyword evidence="3" id="KW-1185">Reference proteome</keyword>
<protein>
    <submittedName>
        <fullName evidence="2">Uncharacterized protein</fullName>
    </submittedName>
</protein>
<name>A0AAN4ZKN5_9BILA</name>
<reference evidence="3" key="1">
    <citation type="submission" date="2022-10" db="EMBL/GenBank/DDBJ databases">
        <title>Genome assembly of Pristionchus species.</title>
        <authorList>
            <person name="Yoshida K."/>
            <person name="Sommer R.J."/>
        </authorList>
    </citation>
    <scope>NUCLEOTIDE SEQUENCE [LARGE SCALE GENOMIC DNA]</scope>
    <source>
        <strain evidence="3">RS5460</strain>
    </source>
</reference>
<evidence type="ECO:0000256" key="1">
    <source>
        <dbReference type="SAM" id="SignalP"/>
    </source>
</evidence>
<feature type="signal peptide" evidence="1">
    <location>
        <begin position="1"/>
        <end position="19"/>
    </location>
</feature>
<evidence type="ECO:0000313" key="2">
    <source>
        <dbReference type="EMBL" id="GMR43057.1"/>
    </source>
</evidence>